<dbReference type="PANTHER" id="PTHR22847">
    <property type="entry name" value="WD40 REPEAT PROTEIN"/>
    <property type="match status" value="1"/>
</dbReference>
<protein>
    <submittedName>
        <fullName evidence="7">Caspase family protein</fullName>
    </submittedName>
</protein>
<evidence type="ECO:0000256" key="4">
    <source>
        <dbReference type="SAM" id="Phobius"/>
    </source>
</evidence>
<dbReference type="SMART" id="SM00320">
    <property type="entry name" value="WD40"/>
    <property type="match status" value="14"/>
</dbReference>
<feature type="repeat" description="WD" evidence="3">
    <location>
        <begin position="916"/>
        <end position="950"/>
    </location>
</feature>
<dbReference type="InterPro" id="IPR049052">
    <property type="entry name" value="nSTAND1"/>
</dbReference>
<dbReference type="GO" id="GO:0004197">
    <property type="term" value="F:cysteine-type endopeptidase activity"/>
    <property type="evidence" value="ECO:0007669"/>
    <property type="project" value="InterPro"/>
</dbReference>
<dbReference type="Pfam" id="PF00400">
    <property type="entry name" value="WD40"/>
    <property type="match status" value="14"/>
</dbReference>
<evidence type="ECO:0000259" key="5">
    <source>
        <dbReference type="Pfam" id="PF00656"/>
    </source>
</evidence>
<evidence type="ECO:0000313" key="8">
    <source>
        <dbReference type="Proteomes" id="UP000654482"/>
    </source>
</evidence>
<dbReference type="Gene3D" id="2.130.10.10">
    <property type="entry name" value="YVTN repeat-like/Quinoprotein amine dehydrogenase"/>
    <property type="match status" value="5"/>
</dbReference>
<keyword evidence="4" id="KW-0812">Transmembrane</keyword>
<dbReference type="GO" id="GO:0006508">
    <property type="term" value="P:proteolysis"/>
    <property type="evidence" value="ECO:0007669"/>
    <property type="project" value="InterPro"/>
</dbReference>
<dbReference type="SUPFAM" id="SSF50978">
    <property type="entry name" value="WD40 repeat-like"/>
    <property type="match status" value="2"/>
</dbReference>
<feature type="repeat" description="WD" evidence="3">
    <location>
        <begin position="1248"/>
        <end position="1282"/>
    </location>
</feature>
<dbReference type="PROSITE" id="PS50294">
    <property type="entry name" value="WD_REPEATS_REGION"/>
    <property type="match status" value="14"/>
</dbReference>
<reference evidence="7" key="1">
    <citation type="submission" date="2020-10" db="EMBL/GenBank/DDBJ databases">
        <authorList>
            <person name="Castelo-Branco R."/>
            <person name="Eusebio N."/>
            <person name="Adriana R."/>
            <person name="Vieira A."/>
            <person name="Brugerolle De Fraissinette N."/>
            <person name="Rezende De Castro R."/>
            <person name="Schneider M.P."/>
            <person name="Vasconcelos V."/>
            <person name="Leao P.N."/>
        </authorList>
    </citation>
    <scope>NUCLEOTIDE SEQUENCE</scope>
    <source>
        <strain evidence="7">LEGE 07157</strain>
    </source>
</reference>
<dbReference type="InterPro" id="IPR020472">
    <property type="entry name" value="WD40_PAC1"/>
</dbReference>
<accession>A0A8J7JF56</accession>
<dbReference type="SUPFAM" id="SSF52129">
    <property type="entry name" value="Caspase-like"/>
    <property type="match status" value="1"/>
</dbReference>
<dbReference type="PROSITE" id="PS00678">
    <property type="entry name" value="WD_REPEATS_1"/>
    <property type="match status" value="10"/>
</dbReference>
<feature type="repeat" description="WD" evidence="3">
    <location>
        <begin position="958"/>
        <end position="992"/>
    </location>
</feature>
<feature type="repeat" description="WD" evidence="3">
    <location>
        <begin position="1084"/>
        <end position="1125"/>
    </location>
</feature>
<keyword evidence="4" id="KW-0472">Membrane</keyword>
<feature type="repeat" description="WD" evidence="3">
    <location>
        <begin position="1000"/>
        <end position="1034"/>
    </location>
</feature>
<dbReference type="RefSeq" id="WP_194032204.1">
    <property type="nucleotide sequence ID" value="NZ_JADEWZ010000081.1"/>
</dbReference>
<dbReference type="EMBL" id="JADEWZ010000081">
    <property type="protein sequence ID" value="MBE9119110.1"/>
    <property type="molecule type" value="Genomic_DNA"/>
</dbReference>
<evidence type="ECO:0000256" key="3">
    <source>
        <dbReference type="PROSITE-ProRule" id="PRU00221"/>
    </source>
</evidence>
<dbReference type="Proteomes" id="UP000654482">
    <property type="component" value="Unassembled WGS sequence"/>
</dbReference>
<comment type="caution">
    <text evidence="7">The sequence shown here is derived from an EMBL/GenBank/DDBJ whole genome shotgun (WGS) entry which is preliminary data.</text>
</comment>
<feature type="repeat" description="WD" evidence="3">
    <location>
        <begin position="874"/>
        <end position="908"/>
    </location>
</feature>
<evidence type="ECO:0000313" key="7">
    <source>
        <dbReference type="EMBL" id="MBE9119110.1"/>
    </source>
</evidence>
<feature type="repeat" description="WD" evidence="3">
    <location>
        <begin position="1376"/>
        <end position="1408"/>
    </location>
</feature>
<sequence length="1460" mass="162275">MPKINRRLAVVIGINQYQHGISPLQSAVSDAKEIARLLEEDHGYIVWRFLDAQATLNALLDFLQTTLPQKIETEDTVLFYFAGHGIALNSDEGPQGYLIPQDAQLGNSSSYLPMPELQGALLALPCRHFLAILDCCFAGAFRWASTRDLLSAPEVIHKERFDRFIESPAWQAITSAAHDQKALDLLTLTDHRGRTVNNHSPFAAALIEALEGQADSSPPAQNGKPAGDGVITATELYLYLRDRVELLTEDRRQRQTPGLWALDKHDKGEYIFLTPGHELNLPPAPPLDVTQNPYRGLESFDEDSAHLFFGRSATIENLYPFVREHPLTVVLGASGSGKSSLVKAGLIPHIKTLESDLAFWTILSPLRPGDSPFNALNNTLQHARLPQFSQPNSPSEGECQRLLQNLTAWIKHNSNTYLLLVIDQSEELFTLCPSSQLREQFLHFIARAIAIAPQQVRILLTLRSDFEPQFRETALEPYWQDGRFVISPMTREELRDAIEQPASQRVMYFEPPSLVDRLIDEVMQMPGALPLLSFTLSELYLKYLQKVREGNRDKRAITQEDYEELGGVARSLTQRADAEYDALVKEDQDCGQTIRHLMLRAIAVSGGELTRRQVPLTELEYPEPKNTQVQRIIDRLSAARLLVGGIDAKGYPYIEPAHDALVRGWQKLLAWEREEQETLILQRRLTPAAQEWSEKGKNLYLWHANPRLDLLRQVRRSEDNWLNQTEDEFVRRSVWRKRRNRIIRWGIAAGVFVALGSLTIFSLISKNQADLRAEASQIKDTLSVNPLQGLVLAIEATGKSQSLFKHFLHSEFDRVQYGLLTAIETPKFNNMFLGHEGEVNWVAVSPDGTKVVSGGWDGVVRLWDSEGNLMVKPFPGHEDAITAVAFSPDGKTIVSASWDGTMRLWDLQGNAIGKPFAGHENVVTSAVFSPDGKTIVSASQDQTIRLWDLEGNPLGKPFAGHEDAVTSVAFSPDGKTIASGSWDATVRLWDLEGNPLGKPFRGHREEITTVAFSPDGKTIASGSYDETVKLWDLEGNLISESFQGHQDKVYGVAFSPDGQSIISASLDKTLRLWDLEGNLIGEPFRGHEDSVNAVAFSSDGEHIVSGSDDGVVGLWKTQSNSVFRGHRAEVLAIAFSPDSNLLASGSADRTVRLWNLKGNTLLVYEGHENAVSSVAFSPDGSILASGSEDKTIRLWDLKGNPVGKPFQGHKDTIAAIAFSPDGKIVASASLDQTIRLWDLGGNPIGEPFRGHEDIITSVAFSPDGKTIVSGSDDKTIRLWDLEGNSIGEPFENPHPEHDYEITSVAFSPNGDSIISGSAGQALHLWDLEGNVLFVYEGHGNEVLSVTFSPDGEHVASGGKDDTVRLWDAESDAIKIFRGHQDDVFAVAFSPNGKIIASSSHDRTIRLWQGGDWRTWLKKACHNPIVERPGRLDRLPNWKSWEETTQKARKTCQKYVWNQQH</sequence>
<feature type="transmembrane region" description="Helical" evidence="4">
    <location>
        <begin position="742"/>
        <end position="764"/>
    </location>
</feature>
<dbReference type="CDD" id="cd00200">
    <property type="entry name" value="WD40"/>
    <property type="match status" value="2"/>
</dbReference>
<dbReference type="Gene3D" id="3.40.50.1460">
    <property type="match status" value="1"/>
</dbReference>
<evidence type="ECO:0000259" key="6">
    <source>
        <dbReference type="Pfam" id="PF20703"/>
    </source>
</evidence>
<feature type="repeat" description="WD" evidence="3">
    <location>
        <begin position="1123"/>
        <end position="1164"/>
    </location>
</feature>
<feature type="repeat" description="WD" evidence="3">
    <location>
        <begin position="1335"/>
        <end position="1370"/>
    </location>
</feature>
<dbReference type="Pfam" id="PF20703">
    <property type="entry name" value="nSTAND1"/>
    <property type="match status" value="1"/>
</dbReference>
<dbReference type="InterPro" id="IPR029030">
    <property type="entry name" value="Caspase-like_dom_sf"/>
</dbReference>
<feature type="repeat" description="WD" evidence="3">
    <location>
        <begin position="1206"/>
        <end position="1239"/>
    </location>
</feature>
<organism evidence="7 8">
    <name type="scientific">Lusitaniella coriacea LEGE 07157</name>
    <dbReference type="NCBI Taxonomy" id="945747"/>
    <lineage>
        <taxon>Bacteria</taxon>
        <taxon>Bacillati</taxon>
        <taxon>Cyanobacteriota</taxon>
        <taxon>Cyanophyceae</taxon>
        <taxon>Spirulinales</taxon>
        <taxon>Lusitaniellaceae</taxon>
        <taxon>Lusitaniella</taxon>
    </lineage>
</organism>
<keyword evidence="4" id="KW-1133">Transmembrane helix</keyword>
<feature type="repeat" description="WD" evidence="3">
    <location>
        <begin position="1294"/>
        <end position="1328"/>
    </location>
</feature>
<feature type="domain" description="Novel STAND NTPase 1" evidence="6">
    <location>
        <begin position="293"/>
        <end position="697"/>
    </location>
</feature>
<keyword evidence="8" id="KW-1185">Reference proteome</keyword>
<feature type="repeat" description="WD" evidence="3">
    <location>
        <begin position="832"/>
        <end position="864"/>
    </location>
</feature>
<dbReference type="PRINTS" id="PR00320">
    <property type="entry name" value="GPROTEINBRPT"/>
</dbReference>
<gene>
    <name evidence="7" type="ORF">IQ249_24960</name>
</gene>
<evidence type="ECO:0000256" key="2">
    <source>
        <dbReference type="ARBA" id="ARBA00022737"/>
    </source>
</evidence>
<dbReference type="InterPro" id="IPR027417">
    <property type="entry name" value="P-loop_NTPase"/>
</dbReference>
<dbReference type="InterPro" id="IPR001680">
    <property type="entry name" value="WD40_rpt"/>
</dbReference>
<dbReference type="InterPro" id="IPR011600">
    <property type="entry name" value="Pept_C14_caspase"/>
</dbReference>
<dbReference type="SUPFAM" id="SSF52540">
    <property type="entry name" value="P-loop containing nucleoside triphosphate hydrolases"/>
    <property type="match status" value="1"/>
</dbReference>
<keyword evidence="2" id="KW-0677">Repeat</keyword>
<keyword evidence="1 3" id="KW-0853">WD repeat</keyword>
<feature type="repeat" description="WD" evidence="3">
    <location>
        <begin position="1042"/>
        <end position="1076"/>
    </location>
</feature>
<dbReference type="InterPro" id="IPR036322">
    <property type="entry name" value="WD40_repeat_dom_sf"/>
</dbReference>
<proteinExistence type="predicted"/>
<dbReference type="Gene3D" id="3.40.50.300">
    <property type="entry name" value="P-loop containing nucleotide triphosphate hydrolases"/>
    <property type="match status" value="1"/>
</dbReference>
<evidence type="ECO:0000256" key="1">
    <source>
        <dbReference type="ARBA" id="ARBA00022574"/>
    </source>
</evidence>
<dbReference type="InterPro" id="IPR015943">
    <property type="entry name" value="WD40/YVTN_repeat-like_dom_sf"/>
</dbReference>
<dbReference type="Pfam" id="PF00656">
    <property type="entry name" value="Peptidase_C14"/>
    <property type="match status" value="1"/>
</dbReference>
<feature type="domain" description="Peptidase C14 caspase" evidence="5">
    <location>
        <begin position="6"/>
        <end position="261"/>
    </location>
</feature>
<dbReference type="InterPro" id="IPR019775">
    <property type="entry name" value="WD40_repeat_CS"/>
</dbReference>
<dbReference type="PROSITE" id="PS50082">
    <property type="entry name" value="WD_REPEATS_2"/>
    <property type="match status" value="14"/>
</dbReference>
<feature type="repeat" description="WD" evidence="3">
    <location>
        <begin position="1164"/>
        <end position="1198"/>
    </location>
</feature>
<dbReference type="PANTHER" id="PTHR22847:SF637">
    <property type="entry name" value="WD REPEAT DOMAIN 5B"/>
    <property type="match status" value="1"/>
</dbReference>
<name>A0A8J7JF56_9CYAN</name>